<comment type="caution">
    <text evidence="3">The sequence shown here is derived from an EMBL/GenBank/DDBJ whole genome shotgun (WGS) entry which is preliminary data.</text>
</comment>
<evidence type="ECO:0000259" key="2">
    <source>
        <dbReference type="Pfam" id="PF20167"/>
    </source>
</evidence>
<organism evidence="3 4">
    <name type="scientific">Morella rubra</name>
    <name type="common">Chinese bayberry</name>
    <dbReference type="NCBI Taxonomy" id="262757"/>
    <lineage>
        <taxon>Eukaryota</taxon>
        <taxon>Viridiplantae</taxon>
        <taxon>Streptophyta</taxon>
        <taxon>Embryophyta</taxon>
        <taxon>Tracheophyta</taxon>
        <taxon>Spermatophyta</taxon>
        <taxon>Magnoliopsida</taxon>
        <taxon>eudicotyledons</taxon>
        <taxon>Gunneridae</taxon>
        <taxon>Pentapetalae</taxon>
        <taxon>rosids</taxon>
        <taxon>fabids</taxon>
        <taxon>Fagales</taxon>
        <taxon>Myricaceae</taxon>
        <taxon>Morella</taxon>
    </lineage>
</organism>
<keyword evidence="4" id="KW-1185">Reference proteome</keyword>
<evidence type="ECO:0000313" key="4">
    <source>
        <dbReference type="Proteomes" id="UP000516437"/>
    </source>
</evidence>
<accession>A0A6A1UZM8</accession>
<dbReference type="AlphaFoldDB" id="A0A6A1UZM8"/>
<gene>
    <name evidence="3" type="ORF">CJ030_MR7G028024</name>
</gene>
<feature type="compositionally biased region" description="Basic residues" evidence="1">
    <location>
        <begin position="1"/>
        <end position="20"/>
    </location>
</feature>
<dbReference type="InterPro" id="IPR046796">
    <property type="entry name" value="Transposase_32_dom"/>
</dbReference>
<feature type="region of interest" description="Disordered" evidence="1">
    <location>
        <begin position="1"/>
        <end position="47"/>
    </location>
</feature>
<dbReference type="EMBL" id="RXIC02000025">
    <property type="protein sequence ID" value="KAB1205791.1"/>
    <property type="molecule type" value="Genomic_DNA"/>
</dbReference>
<proteinExistence type="predicted"/>
<reference evidence="3 4" key="1">
    <citation type="journal article" date="2019" name="Plant Biotechnol. J.">
        <title>The red bayberry genome and genetic basis of sex determination.</title>
        <authorList>
            <person name="Jia H.M."/>
            <person name="Jia H.J."/>
            <person name="Cai Q.L."/>
            <person name="Wang Y."/>
            <person name="Zhao H.B."/>
            <person name="Yang W.F."/>
            <person name="Wang G.Y."/>
            <person name="Li Y.H."/>
            <person name="Zhan D.L."/>
            <person name="Shen Y.T."/>
            <person name="Niu Q.F."/>
            <person name="Chang L."/>
            <person name="Qiu J."/>
            <person name="Zhao L."/>
            <person name="Xie H.B."/>
            <person name="Fu W.Y."/>
            <person name="Jin J."/>
            <person name="Li X.W."/>
            <person name="Jiao Y."/>
            <person name="Zhou C.C."/>
            <person name="Tu T."/>
            <person name="Chai C.Y."/>
            <person name="Gao J.L."/>
            <person name="Fan L.J."/>
            <person name="van de Weg E."/>
            <person name="Wang J.Y."/>
            <person name="Gao Z.S."/>
        </authorList>
    </citation>
    <scope>NUCLEOTIDE SEQUENCE [LARGE SCALE GENOMIC DNA]</scope>
    <source>
        <tissue evidence="3">Leaves</tissue>
    </source>
</reference>
<feature type="domain" description="Putative plant transposon protein" evidence="2">
    <location>
        <begin position="112"/>
        <end position="245"/>
    </location>
</feature>
<dbReference type="Pfam" id="PF20167">
    <property type="entry name" value="Transposase_32"/>
    <property type="match status" value="1"/>
</dbReference>
<feature type="compositionally biased region" description="Low complexity" evidence="1">
    <location>
        <begin position="282"/>
        <end position="294"/>
    </location>
</feature>
<feature type="region of interest" description="Disordered" evidence="1">
    <location>
        <begin position="374"/>
        <end position="432"/>
    </location>
</feature>
<feature type="region of interest" description="Disordered" evidence="1">
    <location>
        <begin position="282"/>
        <end position="318"/>
    </location>
</feature>
<dbReference type="Proteomes" id="UP000516437">
    <property type="component" value="Chromosome 7"/>
</dbReference>
<feature type="compositionally biased region" description="Polar residues" evidence="1">
    <location>
        <begin position="295"/>
        <end position="318"/>
    </location>
</feature>
<protein>
    <recommendedName>
        <fullName evidence="2">Putative plant transposon protein domain-containing protein</fullName>
    </recommendedName>
</protein>
<evidence type="ECO:0000256" key="1">
    <source>
        <dbReference type="SAM" id="MobiDB-lite"/>
    </source>
</evidence>
<feature type="compositionally biased region" description="Low complexity" evidence="1">
    <location>
        <begin position="402"/>
        <end position="419"/>
    </location>
</feature>
<feature type="compositionally biased region" description="Low complexity" evidence="1">
    <location>
        <begin position="36"/>
        <end position="47"/>
    </location>
</feature>
<name>A0A6A1UZM8_9ROSI</name>
<dbReference type="OrthoDB" id="1559178at2759"/>
<evidence type="ECO:0000313" key="3">
    <source>
        <dbReference type="EMBL" id="KAB1205791.1"/>
    </source>
</evidence>
<sequence>MVKRTNLRNIRSKSKNKTKLKTPTLTKTNNKKKTKTSTSSLTKQKSSNFDGTRFVDHKAETLFNKYFKKKAVLAERVVALDELRHTSIPSALRARDWEPFSILFLLLQNYLGHYLRVTPTLISNLYGLRRVPDPIFPYADDAAPSMDAMTTLLFRHPVPYLGKALNTTDFTVENHVLTRIVCTNLYPVSHMTFLSLERVRFLYALLSGTSIDIASHICDYMLEVYENASSNQSLPFPCLVNRLVTSSCLPSIDGEAAIDLHVSIGLHSISLSEAQLRKRKSASASAEVPSSSQAQMSSENTQRAENPPSSTSVPLSDTPSLNTLHKVFTYLVDSINLHTERSDVLIRKIDMLNNDSVQIKSQLKRIQEHLGITTAEPSATPPELAVAFAPPPDTSAPRRLDPSSSDTAATSSANDATGSENRSGLDLPVAAS</sequence>